<feature type="region of interest" description="Disordered" evidence="7">
    <location>
        <begin position="258"/>
        <end position="283"/>
    </location>
</feature>
<evidence type="ECO:0000256" key="5">
    <source>
        <dbReference type="ARBA" id="ARBA00023163"/>
    </source>
</evidence>
<dbReference type="AlphaFoldDB" id="B0LJ05"/>
<dbReference type="InterPro" id="IPR027417">
    <property type="entry name" value="P-loop_NTPase"/>
</dbReference>
<dbReference type="Gene3D" id="1.25.40.10">
    <property type="entry name" value="Tetratricopeptide repeat domain"/>
    <property type="match status" value="1"/>
</dbReference>
<keyword evidence="2" id="KW-0902">Two-component regulatory system</keyword>
<dbReference type="SMART" id="SM00382">
    <property type="entry name" value="AAA"/>
    <property type="match status" value="1"/>
</dbReference>
<dbReference type="InterPro" id="IPR036388">
    <property type="entry name" value="WH-like_DNA-bd_sf"/>
</dbReference>
<evidence type="ECO:0000256" key="3">
    <source>
        <dbReference type="ARBA" id="ARBA00023015"/>
    </source>
</evidence>
<proteinExistence type="inferred from homology"/>
<dbReference type="PANTHER" id="PTHR35807">
    <property type="entry name" value="TRANSCRIPTIONAL REGULATOR REDD-RELATED"/>
    <property type="match status" value="1"/>
</dbReference>
<evidence type="ECO:0000313" key="9">
    <source>
        <dbReference type="EMBL" id="ABX71105.1"/>
    </source>
</evidence>
<feature type="domain" description="OmpR/PhoB-type" evidence="8">
    <location>
        <begin position="6"/>
        <end position="103"/>
    </location>
</feature>
<evidence type="ECO:0000256" key="6">
    <source>
        <dbReference type="PROSITE-ProRule" id="PRU01091"/>
    </source>
</evidence>
<evidence type="ECO:0000256" key="1">
    <source>
        <dbReference type="ARBA" id="ARBA00005820"/>
    </source>
</evidence>
<keyword evidence="5" id="KW-0804">Transcription</keyword>
<dbReference type="InterPro" id="IPR011990">
    <property type="entry name" value="TPR-like_helical_dom_sf"/>
</dbReference>
<dbReference type="Gene3D" id="3.40.50.300">
    <property type="entry name" value="P-loop containing nucleotide triphosphate hydrolases"/>
    <property type="match status" value="1"/>
</dbReference>
<keyword evidence="4 6" id="KW-0238">DNA-binding</keyword>
<dbReference type="GO" id="GO:0000160">
    <property type="term" value="P:phosphorelay signal transduction system"/>
    <property type="evidence" value="ECO:0007669"/>
    <property type="project" value="UniProtKB-KW"/>
</dbReference>
<protein>
    <submittedName>
        <fullName evidence="9">Lct22</fullName>
    </submittedName>
</protein>
<gene>
    <name evidence="9" type="primary">lct22</name>
</gene>
<dbReference type="SUPFAM" id="SSF48452">
    <property type="entry name" value="TPR-like"/>
    <property type="match status" value="1"/>
</dbReference>
<evidence type="ECO:0000256" key="2">
    <source>
        <dbReference type="ARBA" id="ARBA00023012"/>
    </source>
</evidence>
<dbReference type="InterPro" id="IPR003593">
    <property type="entry name" value="AAA+_ATPase"/>
</dbReference>
<dbReference type="InterPro" id="IPR051677">
    <property type="entry name" value="AfsR-DnrI-RedD_regulator"/>
</dbReference>
<name>B0LJ05_STRRH</name>
<dbReference type="InterPro" id="IPR001867">
    <property type="entry name" value="OmpR/PhoB-type_DNA-bd"/>
</dbReference>
<sequence>MPGAGPTQWERDEMEFKLLGPVEVVHEGRPLPLGGSKPRTLLAVLLLAEGRTVTETRLSRMLWDSRPPRTRRAQLHTYASRLRKLLDPYADVVHTGSGYALGTRHGTLDLTDFRRRVELGHDEARRGRPAQASARLADALAMWRGPALGGTTDFLVEAERSRLEDARLAALEERVGADLAQGRHGHLLVELGGLVEEHPLRERLRAQLMTALYRCGRQADALEVHQRGRDRLAAAGVRPGPVLDRVFHAILDADPALDVPSPAAPPAAPGARRRAEGPSLLPPDVADFTGREECLDLLGVRLRSSAPGPVVISGAVGVGKSALAVRLAHRCADRFPDGRLYVDLGGMPPGRERVHRAAGRLIEALEPGRPLPDSAQERAALYRAVVGGGRVLVLLDGAADEAEVRPLLPGPGPARVVVTAHARLAALGDAHRADLRAFTAAEALELFGRTVGVRRIAAEPEAADRVMASCERLPAAVRAAGARLAARPHWTVARWPPGSPIPPATDSTN</sequence>
<organism evidence="9">
    <name type="scientific">Streptomyces rishiriensis</name>
    <dbReference type="NCBI Taxonomy" id="68264"/>
    <lineage>
        <taxon>Bacteria</taxon>
        <taxon>Bacillati</taxon>
        <taxon>Actinomycetota</taxon>
        <taxon>Actinomycetes</taxon>
        <taxon>Kitasatosporales</taxon>
        <taxon>Streptomycetaceae</taxon>
        <taxon>Streptomyces</taxon>
    </lineage>
</organism>
<dbReference type="InterPro" id="IPR016032">
    <property type="entry name" value="Sig_transdc_resp-reg_C-effctor"/>
</dbReference>
<dbReference type="Pfam" id="PF03704">
    <property type="entry name" value="BTAD"/>
    <property type="match status" value="1"/>
</dbReference>
<dbReference type="GO" id="GO:0006355">
    <property type="term" value="P:regulation of DNA-templated transcription"/>
    <property type="evidence" value="ECO:0007669"/>
    <property type="project" value="InterPro"/>
</dbReference>
<dbReference type="CDD" id="cd15831">
    <property type="entry name" value="BTAD"/>
    <property type="match status" value="1"/>
</dbReference>
<dbReference type="SUPFAM" id="SSF46894">
    <property type="entry name" value="C-terminal effector domain of the bipartite response regulators"/>
    <property type="match status" value="1"/>
</dbReference>
<accession>B0LJ05</accession>
<dbReference type="GO" id="GO:0003677">
    <property type="term" value="F:DNA binding"/>
    <property type="evidence" value="ECO:0007669"/>
    <property type="project" value="UniProtKB-UniRule"/>
</dbReference>
<feature type="DNA-binding region" description="OmpR/PhoB-type" evidence="6">
    <location>
        <begin position="6"/>
        <end position="103"/>
    </location>
</feature>
<evidence type="ECO:0000256" key="7">
    <source>
        <dbReference type="SAM" id="MobiDB-lite"/>
    </source>
</evidence>
<dbReference type="EMBL" id="EU147298">
    <property type="protein sequence ID" value="ABX71105.1"/>
    <property type="molecule type" value="Genomic_DNA"/>
</dbReference>
<evidence type="ECO:0000259" key="8">
    <source>
        <dbReference type="PROSITE" id="PS51755"/>
    </source>
</evidence>
<dbReference type="Pfam" id="PF00486">
    <property type="entry name" value="Trans_reg_C"/>
    <property type="match status" value="1"/>
</dbReference>
<evidence type="ECO:0000256" key="4">
    <source>
        <dbReference type="ARBA" id="ARBA00023125"/>
    </source>
</evidence>
<dbReference type="SUPFAM" id="SSF52540">
    <property type="entry name" value="P-loop containing nucleoside triphosphate hydrolases"/>
    <property type="match status" value="1"/>
</dbReference>
<dbReference type="Gene3D" id="1.10.10.10">
    <property type="entry name" value="Winged helix-like DNA-binding domain superfamily/Winged helix DNA-binding domain"/>
    <property type="match status" value="1"/>
</dbReference>
<comment type="similarity">
    <text evidence="1">Belongs to the AfsR/DnrI/RedD regulatory family.</text>
</comment>
<keyword evidence="3" id="KW-0805">Transcription regulation</keyword>
<dbReference type="InterPro" id="IPR005158">
    <property type="entry name" value="BTAD"/>
</dbReference>
<dbReference type="PANTHER" id="PTHR35807:SF1">
    <property type="entry name" value="TRANSCRIPTIONAL REGULATOR REDD"/>
    <property type="match status" value="1"/>
</dbReference>
<reference evidence="9" key="2">
    <citation type="journal article" date="2008" name="Antimicrob. Agents Chemother.">
        <title>Biosynthetic investigations of lactonamycin and lactonamycin z: cloning of the biosynthetic gene clusters and discovery of an unusual starter unit.</title>
        <authorList>
            <person name="Zhang X."/>
            <person name="Alemany L.B."/>
            <person name="Fiedler H.P."/>
            <person name="Goodfellow M."/>
            <person name="Parry R.J."/>
        </authorList>
    </citation>
    <scope>NUCLEOTIDE SEQUENCE</scope>
    <source>
        <strain evidence="9">MJ773-88K4</strain>
    </source>
</reference>
<dbReference type="SMART" id="SM01043">
    <property type="entry name" value="BTAD"/>
    <property type="match status" value="1"/>
</dbReference>
<dbReference type="PROSITE" id="PS51755">
    <property type="entry name" value="OMPR_PHOB"/>
    <property type="match status" value="1"/>
</dbReference>
<dbReference type="SMART" id="SM00862">
    <property type="entry name" value="Trans_reg_C"/>
    <property type="match status" value="1"/>
</dbReference>
<reference evidence="9" key="1">
    <citation type="submission" date="2007-09" db="EMBL/GenBank/DDBJ databases">
        <authorList>
            <person name="Zhang X.J."/>
            <person name="Alemany L.B."/>
            <person name="Fiedler H.-P."/>
            <person name="Goodfellow M."/>
            <person name="Parry R.J."/>
        </authorList>
    </citation>
    <scope>NUCLEOTIDE SEQUENCE</scope>
    <source>
        <strain evidence="9">MJ773-88K4</strain>
    </source>
</reference>